<sequence length="262" mass="28239">MMRGTDRRRSGKPKPSAIADARVKARVRGVRVKVEAPLNGGPDKLVRVAEHTRGQAGVLKAIEEARHNVVPKYSKLLVRLKRGCLDALQLPRQIENGGLRGARRSEEIPEVTKSLKSISHWNENTVNAEVRLSPRNTDAAGSSDRDGGGLLGVQGHSSGPEEVGYRGPGGGQMYIVVLEEEEIVHESEDGDFFLPHGSSYPWNGLEVAKKFVEDSIEKKGAHRVALPNTSSNSNGPGPAEDGGGRRWETLVKGASSSLVFDG</sequence>
<protein>
    <submittedName>
        <fullName evidence="2">Uncharacterized protein</fullName>
    </submittedName>
</protein>
<dbReference type="Proteomes" id="UP001458880">
    <property type="component" value="Unassembled WGS sequence"/>
</dbReference>
<organism evidence="2 3">
    <name type="scientific">Popillia japonica</name>
    <name type="common">Japanese beetle</name>
    <dbReference type="NCBI Taxonomy" id="7064"/>
    <lineage>
        <taxon>Eukaryota</taxon>
        <taxon>Metazoa</taxon>
        <taxon>Ecdysozoa</taxon>
        <taxon>Arthropoda</taxon>
        <taxon>Hexapoda</taxon>
        <taxon>Insecta</taxon>
        <taxon>Pterygota</taxon>
        <taxon>Neoptera</taxon>
        <taxon>Endopterygota</taxon>
        <taxon>Coleoptera</taxon>
        <taxon>Polyphaga</taxon>
        <taxon>Scarabaeiformia</taxon>
        <taxon>Scarabaeidae</taxon>
        <taxon>Rutelinae</taxon>
        <taxon>Popillia</taxon>
    </lineage>
</organism>
<feature type="region of interest" description="Disordered" evidence="1">
    <location>
        <begin position="218"/>
        <end position="248"/>
    </location>
</feature>
<feature type="region of interest" description="Disordered" evidence="1">
    <location>
        <begin position="134"/>
        <end position="166"/>
    </location>
</feature>
<reference evidence="2 3" key="1">
    <citation type="journal article" date="2024" name="BMC Genomics">
        <title>De novo assembly and annotation of Popillia japonica's genome with initial clues to its potential as an invasive pest.</title>
        <authorList>
            <person name="Cucini C."/>
            <person name="Boschi S."/>
            <person name="Funari R."/>
            <person name="Cardaioli E."/>
            <person name="Iannotti N."/>
            <person name="Marturano G."/>
            <person name="Paoli F."/>
            <person name="Bruttini M."/>
            <person name="Carapelli A."/>
            <person name="Frati F."/>
            <person name="Nardi F."/>
        </authorList>
    </citation>
    <scope>NUCLEOTIDE SEQUENCE [LARGE SCALE GENOMIC DNA]</scope>
    <source>
        <strain evidence="2">DMR45628</strain>
    </source>
</reference>
<evidence type="ECO:0000313" key="3">
    <source>
        <dbReference type="Proteomes" id="UP001458880"/>
    </source>
</evidence>
<gene>
    <name evidence="2" type="ORF">QE152_g5681</name>
</gene>
<proteinExistence type="predicted"/>
<name>A0AAW1MJU4_POPJA</name>
<evidence type="ECO:0000313" key="2">
    <source>
        <dbReference type="EMBL" id="KAK9747037.1"/>
    </source>
</evidence>
<evidence type="ECO:0000256" key="1">
    <source>
        <dbReference type="SAM" id="MobiDB-lite"/>
    </source>
</evidence>
<dbReference type="EMBL" id="JASPKY010000035">
    <property type="protein sequence ID" value="KAK9747037.1"/>
    <property type="molecule type" value="Genomic_DNA"/>
</dbReference>
<keyword evidence="3" id="KW-1185">Reference proteome</keyword>
<comment type="caution">
    <text evidence="2">The sequence shown here is derived from an EMBL/GenBank/DDBJ whole genome shotgun (WGS) entry which is preliminary data.</text>
</comment>
<dbReference type="AlphaFoldDB" id="A0AAW1MJU4"/>
<accession>A0AAW1MJU4</accession>